<dbReference type="SUPFAM" id="SSF55194">
    <property type="entry name" value="Ribosome recycling factor, RRF"/>
    <property type="match status" value="1"/>
</dbReference>
<dbReference type="PANTHER" id="PTHR20982:SF3">
    <property type="entry name" value="MITOCHONDRIAL RIBOSOME RECYCLING FACTOR PSEUDO 1"/>
    <property type="match status" value="1"/>
</dbReference>
<evidence type="ECO:0000259" key="7">
    <source>
        <dbReference type="Pfam" id="PF01765"/>
    </source>
</evidence>
<evidence type="ECO:0000313" key="8">
    <source>
        <dbReference type="EMBL" id="CDN31975.1"/>
    </source>
</evidence>
<keyword evidence="3 6" id="KW-0963">Cytoplasm</keyword>
<comment type="subcellular location">
    <subcellularLocation>
        <location evidence="1 6">Cytoplasm</location>
    </subcellularLocation>
</comment>
<dbReference type="NCBIfam" id="TIGR00496">
    <property type="entry name" value="frr"/>
    <property type="match status" value="1"/>
</dbReference>
<dbReference type="Pfam" id="PF01765">
    <property type="entry name" value="RRF"/>
    <property type="match status" value="1"/>
</dbReference>
<proteinExistence type="inferred from homology"/>
<dbReference type="PATRIC" id="fig|1433126.3.peg.1874"/>
<dbReference type="GO" id="GO:0043023">
    <property type="term" value="F:ribosomal large subunit binding"/>
    <property type="evidence" value="ECO:0007669"/>
    <property type="project" value="TreeGrafter"/>
</dbReference>
<evidence type="ECO:0000256" key="4">
    <source>
        <dbReference type="ARBA" id="ARBA00022917"/>
    </source>
</evidence>
<dbReference type="EMBL" id="HG934468">
    <property type="protein sequence ID" value="CDN31975.1"/>
    <property type="molecule type" value="Genomic_DNA"/>
</dbReference>
<keyword evidence="4 6" id="KW-0648">Protein biosynthesis</keyword>
<dbReference type="InterPro" id="IPR036191">
    <property type="entry name" value="RRF_sf"/>
</dbReference>
<dbReference type="InterPro" id="IPR023584">
    <property type="entry name" value="Ribosome_recyc_fac_dom"/>
</dbReference>
<dbReference type="OrthoDB" id="9804006at2"/>
<name>A0A060R8V5_9BACT</name>
<dbReference type="CDD" id="cd00520">
    <property type="entry name" value="RRF"/>
    <property type="match status" value="1"/>
</dbReference>
<dbReference type="Gene3D" id="3.30.1360.40">
    <property type="match status" value="1"/>
</dbReference>
<evidence type="ECO:0000256" key="3">
    <source>
        <dbReference type="ARBA" id="ARBA00022490"/>
    </source>
</evidence>
<dbReference type="PANTHER" id="PTHR20982">
    <property type="entry name" value="RIBOSOME RECYCLING FACTOR"/>
    <property type="match status" value="1"/>
</dbReference>
<evidence type="ECO:0000256" key="1">
    <source>
        <dbReference type="ARBA" id="ARBA00004496"/>
    </source>
</evidence>
<dbReference type="FunFam" id="3.30.1360.40:FF:000001">
    <property type="entry name" value="Ribosome-recycling factor"/>
    <property type="match status" value="1"/>
</dbReference>
<evidence type="ECO:0000256" key="2">
    <source>
        <dbReference type="ARBA" id="ARBA00005912"/>
    </source>
</evidence>
<sequence length="187" mass="20729">MGTKREILNAAVPKMEKAVDHFEYQLSEVRAGKASTSVLNSVMVESYGAQMPVNQVASITVPDARTILVQPWDKKLIASIERAIIDSNIGLTPSNNGEAIRLNVPPLTEERRKTLVKQIKVDAETARVSLRSTRREAIEAIKKAIKAEGLPEDVAKDGEDEAQKMLEKYSKRIDDMLAAKEKEIMTV</sequence>
<dbReference type="Proteomes" id="UP000027616">
    <property type="component" value="Chromosome I"/>
</dbReference>
<dbReference type="Gene3D" id="1.10.132.20">
    <property type="entry name" value="Ribosome-recycling factor"/>
    <property type="match status" value="1"/>
</dbReference>
<evidence type="ECO:0000256" key="5">
    <source>
        <dbReference type="ARBA" id="ARBA00025050"/>
    </source>
</evidence>
<dbReference type="GO" id="GO:0005737">
    <property type="term" value="C:cytoplasm"/>
    <property type="evidence" value="ECO:0007669"/>
    <property type="project" value="UniProtKB-SubCell"/>
</dbReference>
<comment type="similarity">
    <text evidence="2 6">Belongs to the RRF family.</text>
</comment>
<dbReference type="KEGG" id="rbc:BN938_1895"/>
<dbReference type="AlphaFoldDB" id="A0A060R8V5"/>
<dbReference type="HOGENOM" id="CLU_073981_2_0_10"/>
<keyword evidence="9" id="KW-1185">Reference proteome</keyword>
<protein>
    <recommendedName>
        <fullName evidence="6">Ribosome-recycling factor</fullName>
        <shortName evidence="6">RRF</shortName>
    </recommendedName>
    <alternativeName>
        <fullName evidence="6">Ribosome-releasing factor</fullName>
    </alternativeName>
</protein>
<reference evidence="8 9" key="1">
    <citation type="journal article" date="2015" name="Genome Announc.">
        <title>Complete Genome Sequence of the Novel Leech Symbiont Mucinivorans hirudinis M3T.</title>
        <authorList>
            <person name="Nelson M.C."/>
            <person name="Bomar L."/>
            <person name="Graf J."/>
        </authorList>
    </citation>
    <scope>NUCLEOTIDE SEQUENCE [LARGE SCALE GENOMIC DNA]</scope>
    <source>
        <strain evidence="9">M3</strain>
    </source>
</reference>
<dbReference type="FunFam" id="1.10.132.20:FF:000001">
    <property type="entry name" value="Ribosome-recycling factor"/>
    <property type="match status" value="1"/>
</dbReference>
<dbReference type="STRING" id="1433126.BN938_1895"/>
<dbReference type="GO" id="GO:0006415">
    <property type="term" value="P:translational termination"/>
    <property type="evidence" value="ECO:0007669"/>
    <property type="project" value="UniProtKB-UniRule"/>
</dbReference>
<comment type="function">
    <text evidence="5 6">Responsible for the release of ribosomes from messenger RNA at the termination of protein biosynthesis. May increase the efficiency of translation by recycling ribosomes from one round of translation to another.</text>
</comment>
<evidence type="ECO:0000313" key="9">
    <source>
        <dbReference type="Proteomes" id="UP000027616"/>
    </source>
</evidence>
<evidence type="ECO:0000256" key="6">
    <source>
        <dbReference type="HAMAP-Rule" id="MF_00040"/>
    </source>
</evidence>
<dbReference type="eggNOG" id="COG0233">
    <property type="taxonomic scope" value="Bacteria"/>
</dbReference>
<gene>
    <name evidence="6" type="primary">frr</name>
    <name evidence="8" type="ORF">BN938_1895</name>
</gene>
<accession>A0A060R8V5</accession>
<dbReference type="HAMAP" id="MF_00040">
    <property type="entry name" value="RRF"/>
    <property type="match status" value="1"/>
</dbReference>
<dbReference type="InterPro" id="IPR002661">
    <property type="entry name" value="Ribosome_recyc_fac"/>
</dbReference>
<feature type="domain" description="Ribosome recycling factor" evidence="7">
    <location>
        <begin position="23"/>
        <end position="185"/>
    </location>
</feature>
<organism evidence="8 9">
    <name type="scientific">Mucinivorans hirudinis</name>
    <dbReference type="NCBI Taxonomy" id="1433126"/>
    <lineage>
        <taxon>Bacteria</taxon>
        <taxon>Pseudomonadati</taxon>
        <taxon>Bacteroidota</taxon>
        <taxon>Bacteroidia</taxon>
        <taxon>Bacteroidales</taxon>
        <taxon>Rikenellaceae</taxon>
        <taxon>Mucinivorans</taxon>
    </lineage>
</organism>